<accession>A0A9W9U4Q3</accession>
<dbReference type="PANTHER" id="PTHR37539:SF1">
    <property type="entry name" value="ER-BOUND OXYGENASE MPAB_MPAB'_RUBBER OXYGENASE CATALYTIC DOMAIN-CONTAINING PROTEIN"/>
    <property type="match status" value="1"/>
</dbReference>
<reference evidence="3" key="1">
    <citation type="submission" date="2022-12" db="EMBL/GenBank/DDBJ databases">
        <authorList>
            <person name="Petersen C."/>
        </authorList>
    </citation>
    <scope>NUCLEOTIDE SEQUENCE</scope>
    <source>
        <strain evidence="3">IBT 21472</strain>
    </source>
</reference>
<keyword evidence="1" id="KW-0812">Transmembrane</keyword>
<dbReference type="Proteomes" id="UP001147746">
    <property type="component" value="Unassembled WGS sequence"/>
</dbReference>
<organism evidence="3 4">
    <name type="scientific">Penicillium atrosanguineum</name>
    <dbReference type="NCBI Taxonomy" id="1132637"/>
    <lineage>
        <taxon>Eukaryota</taxon>
        <taxon>Fungi</taxon>
        <taxon>Dikarya</taxon>
        <taxon>Ascomycota</taxon>
        <taxon>Pezizomycotina</taxon>
        <taxon>Eurotiomycetes</taxon>
        <taxon>Eurotiomycetidae</taxon>
        <taxon>Eurotiales</taxon>
        <taxon>Aspergillaceae</taxon>
        <taxon>Penicillium</taxon>
    </lineage>
</organism>
<evidence type="ECO:0000256" key="1">
    <source>
        <dbReference type="SAM" id="Phobius"/>
    </source>
</evidence>
<evidence type="ECO:0000313" key="4">
    <source>
        <dbReference type="Proteomes" id="UP001147746"/>
    </source>
</evidence>
<comment type="caution">
    <text evidence="3">The sequence shown here is derived from an EMBL/GenBank/DDBJ whole genome shotgun (WGS) entry which is preliminary data.</text>
</comment>
<protein>
    <recommendedName>
        <fullName evidence="2">ER-bound oxygenase mpaB/mpaB'/Rubber oxygenase catalytic domain-containing protein</fullName>
    </recommendedName>
</protein>
<dbReference type="Pfam" id="PF09995">
    <property type="entry name" value="MPAB_Lcp_cat"/>
    <property type="match status" value="1"/>
</dbReference>
<reference evidence="3" key="2">
    <citation type="journal article" date="2023" name="IMA Fungus">
        <title>Comparative genomic study of the Penicillium genus elucidates a diverse pangenome and 15 lateral gene transfer events.</title>
        <authorList>
            <person name="Petersen C."/>
            <person name="Sorensen T."/>
            <person name="Nielsen M.R."/>
            <person name="Sondergaard T.E."/>
            <person name="Sorensen J.L."/>
            <person name="Fitzpatrick D.A."/>
            <person name="Frisvad J.C."/>
            <person name="Nielsen K.L."/>
        </authorList>
    </citation>
    <scope>NUCLEOTIDE SEQUENCE</scope>
    <source>
        <strain evidence="3">IBT 21472</strain>
    </source>
</reference>
<feature type="domain" description="ER-bound oxygenase mpaB/mpaB'/Rubber oxygenase catalytic" evidence="2">
    <location>
        <begin position="115"/>
        <end position="344"/>
    </location>
</feature>
<keyword evidence="4" id="KW-1185">Reference proteome</keyword>
<proteinExistence type="predicted"/>
<dbReference type="PANTHER" id="PTHR37539">
    <property type="entry name" value="SECRETED PROTEIN-RELATED"/>
    <property type="match status" value="1"/>
</dbReference>
<keyword evidence="1" id="KW-1133">Transmembrane helix</keyword>
<dbReference type="AlphaFoldDB" id="A0A9W9U4Q3"/>
<dbReference type="InterPro" id="IPR037473">
    <property type="entry name" value="Lcp-like"/>
</dbReference>
<dbReference type="EMBL" id="JAPZBO010000004">
    <property type="protein sequence ID" value="KAJ5318204.1"/>
    <property type="molecule type" value="Genomic_DNA"/>
</dbReference>
<keyword evidence="1" id="KW-0472">Membrane</keyword>
<sequence>MNAQRSTPGDRKTVWNHTFLWTSKHQTAEQLAPLRDKADDLGVKVVQCLRSLGPPRRRDLYEALKTNCENDKTLQDFWAEIHSVPKWVDWPQIERGQKFLYRYLAPNLVGLALQGFLGGTATIAGGTEVLVRTGGFSVNVLERRFLETFLWLLQVTTSLHSIQPGGEGFASTVRVRLLHATVRHRILGLMDQDPSYFDQAKYGTPVNLRDAIHATCIFCCMPLFRQLPAIGIQPSADEIADFVALFRYIAYLMGTPHESFASVERAKATMESVMLCEPEPTEASKAIAMNFIATIQDYPGINISRAFIETGCRALSGDELADTMGFSRPSIFSRIAFRGCCTLLVVMSTLQQWIPAFDRLMIQKSKQLVGSIMTLQGEKFEYKHVPRLDKFTQREDKKRCSPSRFRPVETIGFIVVAGQVSMYAIPWGVVGCIAYQLGFWLYYGRKTALVSAYQLDFSSASQLKISVGQSSKLQKF</sequence>
<dbReference type="InterPro" id="IPR018713">
    <property type="entry name" value="MPAB/Lcp_cat_dom"/>
</dbReference>
<evidence type="ECO:0000313" key="3">
    <source>
        <dbReference type="EMBL" id="KAJ5318204.1"/>
    </source>
</evidence>
<dbReference type="GO" id="GO:0016491">
    <property type="term" value="F:oxidoreductase activity"/>
    <property type="evidence" value="ECO:0007669"/>
    <property type="project" value="InterPro"/>
</dbReference>
<feature type="transmembrane region" description="Helical" evidence="1">
    <location>
        <begin position="424"/>
        <end position="443"/>
    </location>
</feature>
<gene>
    <name evidence="3" type="ORF">N7476_004624</name>
</gene>
<evidence type="ECO:0000259" key="2">
    <source>
        <dbReference type="Pfam" id="PF09995"/>
    </source>
</evidence>
<name>A0A9W9U4Q3_9EURO</name>